<organism evidence="3 4">
    <name type="scientific">Ridgeia piscesae</name>
    <name type="common">Tubeworm</name>
    <dbReference type="NCBI Taxonomy" id="27915"/>
    <lineage>
        <taxon>Eukaryota</taxon>
        <taxon>Metazoa</taxon>
        <taxon>Spiralia</taxon>
        <taxon>Lophotrochozoa</taxon>
        <taxon>Annelida</taxon>
        <taxon>Polychaeta</taxon>
        <taxon>Sedentaria</taxon>
        <taxon>Canalipalpata</taxon>
        <taxon>Sabellida</taxon>
        <taxon>Siboglinidae</taxon>
        <taxon>Ridgeia</taxon>
    </lineage>
</organism>
<dbReference type="Pfam" id="PF24748">
    <property type="entry name" value="Galaxin_repeat"/>
    <property type="match status" value="1"/>
</dbReference>
<keyword evidence="4" id="KW-1185">Reference proteome</keyword>
<accession>A0AAD9KHJ8</accession>
<gene>
    <name evidence="3" type="ORF">NP493_1078g01034</name>
</gene>
<protein>
    <recommendedName>
        <fullName evidence="2">Galaxin-like repeats domain-containing protein</fullName>
    </recommendedName>
</protein>
<comment type="caution">
    <text evidence="3">The sequence shown here is derived from an EMBL/GenBank/DDBJ whole genome shotgun (WGS) entry which is preliminary data.</text>
</comment>
<sequence length="110" mass="12719">MYLCIFLAFAMVLVCPVYNKPRSIYYPHIVCGHTDYERSEQICCDEQLYDKKTGAEECCGYKVFDSNLMKCCNKMNGKWVIRKSDSCTPTLPKTSSYTEQLEKTNTTSHE</sequence>
<feature type="signal peptide" evidence="1">
    <location>
        <begin position="1"/>
        <end position="19"/>
    </location>
</feature>
<keyword evidence="1" id="KW-0732">Signal</keyword>
<evidence type="ECO:0000313" key="4">
    <source>
        <dbReference type="Proteomes" id="UP001209878"/>
    </source>
</evidence>
<feature type="domain" description="Galaxin-like repeats" evidence="2">
    <location>
        <begin position="30"/>
        <end position="88"/>
    </location>
</feature>
<dbReference type="EMBL" id="JAODUO010001077">
    <property type="protein sequence ID" value="KAK2171329.1"/>
    <property type="molecule type" value="Genomic_DNA"/>
</dbReference>
<proteinExistence type="predicted"/>
<dbReference type="Proteomes" id="UP001209878">
    <property type="component" value="Unassembled WGS sequence"/>
</dbReference>
<evidence type="ECO:0000259" key="2">
    <source>
        <dbReference type="Pfam" id="PF24748"/>
    </source>
</evidence>
<evidence type="ECO:0000313" key="3">
    <source>
        <dbReference type="EMBL" id="KAK2171329.1"/>
    </source>
</evidence>
<name>A0AAD9KHJ8_RIDPI</name>
<feature type="chain" id="PRO_5041988633" description="Galaxin-like repeats domain-containing protein" evidence="1">
    <location>
        <begin position="20"/>
        <end position="110"/>
    </location>
</feature>
<reference evidence="3" key="1">
    <citation type="journal article" date="2023" name="Mol. Biol. Evol.">
        <title>Third-Generation Sequencing Reveals the Adaptive Role of the Epigenome in Three Deep-Sea Polychaetes.</title>
        <authorList>
            <person name="Perez M."/>
            <person name="Aroh O."/>
            <person name="Sun Y."/>
            <person name="Lan Y."/>
            <person name="Juniper S.K."/>
            <person name="Young C.R."/>
            <person name="Angers B."/>
            <person name="Qian P.Y."/>
        </authorList>
    </citation>
    <scope>NUCLEOTIDE SEQUENCE</scope>
    <source>
        <strain evidence="3">R07B-5</strain>
    </source>
</reference>
<dbReference type="InterPro" id="IPR056601">
    <property type="entry name" value="Galaxin_dom"/>
</dbReference>
<dbReference type="AlphaFoldDB" id="A0AAD9KHJ8"/>
<evidence type="ECO:0000256" key="1">
    <source>
        <dbReference type="SAM" id="SignalP"/>
    </source>
</evidence>